<accession>A0ABR8ZG61</accession>
<protein>
    <submittedName>
        <fullName evidence="1">Uncharacterized protein</fullName>
    </submittedName>
</protein>
<comment type="caution">
    <text evidence="1">The sequence shown here is derived from an EMBL/GenBank/DDBJ whole genome shotgun (WGS) entry which is preliminary data.</text>
</comment>
<gene>
    <name evidence="1" type="ORF">IC610_17930</name>
</gene>
<reference evidence="1 2" key="1">
    <citation type="submission" date="2020-09" db="EMBL/GenBank/DDBJ databases">
        <title>Genome seq and assembly of Chryseobacterium sp.</title>
        <authorList>
            <person name="Chhetri G."/>
        </authorList>
    </citation>
    <scope>NUCLEOTIDE SEQUENCE [LARGE SCALE GENOMIC DNA]</scope>
    <source>
        <strain evidence="1 2">GCR10</strain>
    </source>
</reference>
<organism evidence="1 2">
    <name type="scientific">Chryseobacterium caseinilyticum</name>
    <dbReference type="NCBI Taxonomy" id="2771428"/>
    <lineage>
        <taxon>Bacteria</taxon>
        <taxon>Pseudomonadati</taxon>
        <taxon>Bacteroidota</taxon>
        <taxon>Flavobacteriia</taxon>
        <taxon>Flavobacteriales</taxon>
        <taxon>Weeksellaceae</taxon>
        <taxon>Chryseobacterium group</taxon>
        <taxon>Chryseobacterium</taxon>
    </lineage>
</organism>
<evidence type="ECO:0000313" key="1">
    <source>
        <dbReference type="EMBL" id="MBD8084290.1"/>
    </source>
</evidence>
<dbReference type="Proteomes" id="UP000637299">
    <property type="component" value="Unassembled WGS sequence"/>
</dbReference>
<dbReference type="RefSeq" id="WP_191738068.1">
    <property type="nucleotide sequence ID" value="NZ_JACYFS010000008.1"/>
</dbReference>
<name>A0ABR8ZG61_9FLAO</name>
<proteinExistence type="predicted"/>
<sequence>MNTKIISILSFLLFIFLFNPLRGQQNTPPFFAHFEGIGFVGTGSTKNMKLSMVTIGSTHPENFKVENNKAFVGKNGVYKISVSSGVTGNDIASQGLGYAVYVNNILVASATSSTIPTTGIYEIQKSLNQGDVIVVSVTKNFDFPSDAGENKVYLTKI</sequence>
<evidence type="ECO:0000313" key="2">
    <source>
        <dbReference type="Proteomes" id="UP000637299"/>
    </source>
</evidence>
<dbReference type="EMBL" id="JACYFS010000008">
    <property type="protein sequence ID" value="MBD8084290.1"/>
    <property type="molecule type" value="Genomic_DNA"/>
</dbReference>
<keyword evidence="2" id="KW-1185">Reference proteome</keyword>